<dbReference type="InterPro" id="IPR000073">
    <property type="entry name" value="AB_hydrolase_1"/>
</dbReference>
<dbReference type="InterPro" id="IPR050471">
    <property type="entry name" value="AB_hydrolase"/>
</dbReference>
<comment type="caution">
    <text evidence="2">The sequence shown here is derived from an EMBL/GenBank/DDBJ whole genome shotgun (WGS) entry which is preliminary data.</text>
</comment>
<dbReference type="Pfam" id="PF00561">
    <property type="entry name" value="Abhydrolase_1"/>
    <property type="match status" value="1"/>
</dbReference>
<accession>A0ABW4T0N5</accession>
<dbReference type="EMBL" id="JBHUFV010000035">
    <property type="protein sequence ID" value="MFD1934695.1"/>
    <property type="molecule type" value="Genomic_DNA"/>
</dbReference>
<evidence type="ECO:0000259" key="1">
    <source>
        <dbReference type="Pfam" id="PF00561"/>
    </source>
</evidence>
<dbReference type="PANTHER" id="PTHR43433">
    <property type="entry name" value="HYDROLASE, ALPHA/BETA FOLD FAMILY PROTEIN"/>
    <property type="match status" value="1"/>
</dbReference>
<sequence>MTNHTMRVPGAEIYYEVRGEGPVLLLSQSGEGDADRGKDLVDRLVADFTVVTYDRRGLSRSTLDDPAVTMAVHADDVHRLLAEVTDAPAAMLGCSFGAALGLHVAARHPEQLHTLIAHEPVAPWLLPGDARERHVRELAEVQEVFEREGLAPAIKLVAEVLGIDPHSDDREPDLTAFPMTPQRVANFGFFLRHDLTAIRHDVLDPDAVRRSPTRIVAAAGRTTPRGVFDYLCAVELAALTGAEPQELPGGHNGNLTHPRAYADGIRRLLG</sequence>
<dbReference type="InterPro" id="IPR029058">
    <property type="entry name" value="AB_hydrolase_fold"/>
</dbReference>
<keyword evidence="3" id="KW-1185">Reference proteome</keyword>
<dbReference type="SUPFAM" id="SSF53474">
    <property type="entry name" value="alpha/beta-Hydrolases"/>
    <property type="match status" value="1"/>
</dbReference>
<dbReference type="PANTHER" id="PTHR43433:SF5">
    <property type="entry name" value="AB HYDROLASE-1 DOMAIN-CONTAINING PROTEIN"/>
    <property type="match status" value="1"/>
</dbReference>
<evidence type="ECO:0000313" key="2">
    <source>
        <dbReference type="EMBL" id="MFD1934695.1"/>
    </source>
</evidence>
<gene>
    <name evidence="2" type="ORF">ACFSKW_24790</name>
</gene>
<keyword evidence="2" id="KW-0378">Hydrolase</keyword>
<dbReference type="Proteomes" id="UP001597368">
    <property type="component" value="Unassembled WGS sequence"/>
</dbReference>
<reference evidence="3" key="1">
    <citation type="journal article" date="2019" name="Int. J. Syst. Evol. Microbiol.">
        <title>The Global Catalogue of Microorganisms (GCM) 10K type strain sequencing project: providing services to taxonomists for standard genome sequencing and annotation.</title>
        <authorList>
            <consortium name="The Broad Institute Genomics Platform"/>
            <consortium name="The Broad Institute Genome Sequencing Center for Infectious Disease"/>
            <person name="Wu L."/>
            <person name="Ma J."/>
        </authorList>
    </citation>
    <scope>NUCLEOTIDE SEQUENCE [LARGE SCALE GENOMIC DNA]</scope>
    <source>
        <strain evidence="3">ICMP 6774ER</strain>
    </source>
</reference>
<protein>
    <submittedName>
        <fullName evidence="2">Alpha/beta fold hydrolase</fullName>
    </submittedName>
</protein>
<dbReference type="GO" id="GO:0016787">
    <property type="term" value="F:hydrolase activity"/>
    <property type="evidence" value="ECO:0007669"/>
    <property type="project" value="UniProtKB-KW"/>
</dbReference>
<dbReference type="Gene3D" id="3.40.50.1820">
    <property type="entry name" value="alpha/beta hydrolase"/>
    <property type="match status" value="1"/>
</dbReference>
<proteinExistence type="predicted"/>
<organism evidence="2 3">
    <name type="scientific">Nonomuraea mangrovi</name>
    <dbReference type="NCBI Taxonomy" id="2316207"/>
    <lineage>
        <taxon>Bacteria</taxon>
        <taxon>Bacillati</taxon>
        <taxon>Actinomycetota</taxon>
        <taxon>Actinomycetes</taxon>
        <taxon>Streptosporangiales</taxon>
        <taxon>Streptosporangiaceae</taxon>
        <taxon>Nonomuraea</taxon>
    </lineage>
</organism>
<evidence type="ECO:0000313" key="3">
    <source>
        <dbReference type="Proteomes" id="UP001597368"/>
    </source>
</evidence>
<feature type="domain" description="AB hydrolase-1" evidence="1">
    <location>
        <begin position="40"/>
        <end position="132"/>
    </location>
</feature>
<name>A0ABW4T0N5_9ACTN</name>
<dbReference type="RefSeq" id="WP_379574784.1">
    <property type="nucleotide sequence ID" value="NZ_JBHUFV010000035.1"/>
</dbReference>